<keyword evidence="3" id="KW-1185">Reference proteome</keyword>
<dbReference type="Gramene" id="PNT64404">
    <property type="protein sequence ID" value="PNT64404"/>
    <property type="gene ID" value="BRADI_4g28162v3"/>
</dbReference>
<dbReference type="EMBL" id="CM000883">
    <property type="protein sequence ID" value="PNT64404.1"/>
    <property type="molecule type" value="Genomic_DNA"/>
</dbReference>
<sequence length="133" mass="15777">MLRMRKYNAGDTWLCALCHPAPPPPPETLEHLFFGCRFAQDCWAEIGITWDQNSSIIHNIDSAKRRWNHGLFWEIFMLGSWGVWKERNAKIFENIAPSKRYWKRRLKADLELLNFRFAKDSQNTQLACFVFTL</sequence>
<proteinExistence type="predicted"/>
<dbReference type="EnsemblPlants" id="PNT64404">
    <property type="protein sequence ID" value="PNT64404"/>
    <property type="gene ID" value="BRADI_4g28162v3"/>
</dbReference>
<dbReference type="InParanoid" id="A0A2K2CQV6"/>
<reference evidence="2" key="3">
    <citation type="submission" date="2018-08" db="UniProtKB">
        <authorList>
            <consortium name="EnsemblPlants"/>
        </authorList>
    </citation>
    <scope>IDENTIFICATION</scope>
    <source>
        <strain evidence="2">cv. Bd21</strain>
    </source>
</reference>
<gene>
    <name evidence="1" type="ORF">BRADI_4g28162v3</name>
</gene>
<accession>A0A2K2CQV6</accession>
<evidence type="ECO:0000313" key="2">
    <source>
        <dbReference type="EnsemblPlants" id="PNT64404"/>
    </source>
</evidence>
<evidence type="ECO:0000313" key="3">
    <source>
        <dbReference type="Proteomes" id="UP000008810"/>
    </source>
</evidence>
<evidence type="ECO:0008006" key="4">
    <source>
        <dbReference type="Google" id="ProtNLM"/>
    </source>
</evidence>
<name>A0A2K2CQV6_BRADI</name>
<reference evidence="1 2" key="1">
    <citation type="journal article" date="2010" name="Nature">
        <title>Genome sequencing and analysis of the model grass Brachypodium distachyon.</title>
        <authorList>
            <consortium name="International Brachypodium Initiative"/>
        </authorList>
    </citation>
    <scope>NUCLEOTIDE SEQUENCE [LARGE SCALE GENOMIC DNA]</scope>
    <source>
        <strain evidence="1 2">Bd21</strain>
    </source>
</reference>
<dbReference type="Proteomes" id="UP000008810">
    <property type="component" value="Chromosome 4"/>
</dbReference>
<organism evidence="1">
    <name type="scientific">Brachypodium distachyon</name>
    <name type="common">Purple false brome</name>
    <name type="synonym">Trachynia distachya</name>
    <dbReference type="NCBI Taxonomy" id="15368"/>
    <lineage>
        <taxon>Eukaryota</taxon>
        <taxon>Viridiplantae</taxon>
        <taxon>Streptophyta</taxon>
        <taxon>Embryophyta</taxon>
        <taxon>Tracheophyta</taxon>
        <taxon>Spermatophyta</taxon>
        <taxon>Magnoliopsida</taxon>
        <taxon>Liliopsida</taxon>
        <taxon>Poales</taxon>
        <taxon>Poaceae</taxon>
        <taxon>BOP clade</taxon>
        <taxon>Pooideae</taxon>
        <taxon>Stipodae</taxon>
        <taxon>Brachypodieae</taxon>
        <taxon>Brachypodium</taxon>
    </lineage>
</organism>
<evidence type="ECO:0000313" key="1">
    <source>
        <dbReference type="EMBL" id="PNT64404.1"/>
    </source>
</evidence>
<protein>
    <recommendedName>
        <fullName evidence="4">Reverse transcriptase zinc-binding domain-containing protein</fullName>
    </recommendedName>
</protein>
<reference evidence="1" key="2">
    <citation type="submission" date="2017-06" db="EMBL/GenBank/DDBJ databases">
        <title>WGS assembly of Brachypodium distachyon.</title>
        <authorList>
            <consortium name="The International Brachypodium Initiative"/>
            <person name="Lucas S."/>
            <person name="Harmon-Smith M."/>
            <person name="Lail K."/>
            <person name="Tice H."/>
            <person name="Grimwood J."/>
            <person name="Bruce D."/>
            <person name="Barry K."/>
            <person name="Shu S."/>
            <person name="Lindquist E."/>
            <person name="Wang M."/>
            <person name="Pitluck S."/>
            <person name="Vogel J.P."/>
            <person name="Garvin D.F."/>
            <person name="Mockler T.C."/>
            <person name="Schmutz J."/>
            <person name="Rokhsar D."/>
            <person name="Bevan M.W."/>
        </authorList>
    </citation>
    <scope>NUCLEOTIDE SEQUENCE</scope>
    <source>
        <strain evidence="1">Bd21</strain>
    </source>
</reference>
<dbReference type="AlphaFoldDB" id="A0A2K2CQV6"/>